<evidence type="ECO:0000313" key="1">
    <source>
        <dbReference type="EMBL" id="GGH68742.1"/>
    </source>
</evidence>
<dbReference type="EMBL" id="BMEV01000002">
    <property type="protein sequence ID" value="GGH68742.1"/>
    <property type="molecule type" value="Genomic_DNA"/>
</dbReference>
<evidence type="ECO:0000313" key="2">
    <source>
        <dbReference type="Proteomes" id="UP000602050"/>
    </source>
</evidence>
<reference evidence="1" key="2">
    <citation type="submission" date="2020-09" db="EMBL/GenBank/DDBJ databases">
        <authorList>
            <person name="Sun Q."/>
            <person name="Zhou Y."/>
        </authorList>
    </citation>
    <scope>NUCLEOTIDE SEQUENCE</scope>
    <source>
        <strain evidence="1">CGMCC 1.12360</strain>
    </source>
</reference>
<dbReference type="Gene3D" id="1.25.40.10">
    <property type="entry name" value="Tetratricopeptide repeat domain"/>
    <property type="match status" value="1"/>
</dbReference>
<dbReference type="Proteomes" id="UP000602050">
    <property type="component" value="Unassembled WGS sequence"/>
</dbReference>
<proteinExistence type="predicted"/>
<reference evidence="1" key="1">
    <citation type="journal article" date="2014" name="Int. J. Syst. Evol. Microbiol.">
        <title>Complete genome sequence of Corynebacterium casei LMG S-19264T (=DSM 44701T), isolated from a smear-ripened cheese.</title>
        <authorList>
            <consortium name="US DOE Joint Genome Institute (JGI-PGF)"/>
            <person name="Walter F."/>
            <person name="Albersmeier A."/>
            <person name="Kalinowski J."/>
            <person name="Ruckert C."/>
        </authorList>
    </citation>
    <scope>NUCLEOTIDE SEQUENCE</scope>
    <source>
        <strain evidence="1">CGMCC 1.12360</strain>
    </source>
</reference>
<dbReference type="InterPro" id="IPR011990">
    <property type="entry name" value="TPR-like_helical_dom_sf"/>
</dbReference>
<dbReference type="SUPFAM" id="SSF48452">
    <property type="entry name" value="TPR-like"/>
    <property type="match status" value="1"/>
</dbReference>
<name>A0A8J2ZQD2_9BACI</name>
<dbReference type="SUPFAM" id="SSF116965">
    <property type="entry name" value="Hypothetical protein MPN330"/>
    <property type="match status" value="1"/>
</dbReference>
<comment type="caution">
    <text evidence="1">The sequence shown here is derived from an EMBL/GenBank/DDBJ whole genome shotgun (WGS) entry which is preliminary data.</text>
</comment>
<sequence>MGLTQDNIILFPKWREMLEEESLQALKEKRYGTALKKLNKLIEHKVEDVEIFTGKLICLMELGRLPEAQSLCEELLALKNENYLHYIHIYLTILLQTNQYELLMEEVQSLLEMEHLTPPEREQFLQLFSMSKKMKEESEEEEVNELLAKFNRAVGEGNIPLQWHYIDRLNKLGAEPENAVIEHLAAETIHPVIKTAIFQWLQAQQVTEPVRIHKFDKCKDFIPIKIERLDNNQDYKLIVKQFAHVEENNPTLFQVMKKLLYHFLYVLYPYSPSREHYSDIALALTSLGKKLLGIDTYHHGDQSATVSYYEDLIQYAETLYSSVIEE</sequence>
<organism evidence="1 2">
    <name type="scientific">Compostibacillus humi</name>
    <dbReference type="NCBI Taxonomy" id="1245525"/>
    <lineage>
        <taxon>Bacteria</taxon>
        <taxon>Bacillati</taxon>
        <taxon>Bacillota</taxon>
        <taxon>Bacilli</taxon>
        <taxon>Bacillales</taxon>
        <taxon>Bacillaceae</taxon>
        <taxon>Compostibacillus</taxon>
    </lineage>
</organism>
<keyword evidence="2" id="KW-1185">Reference proteome</keyword>
<gene>
    <name evidence="1" type="primary">ysoA</name>
    <name evidence="1" type="ORF">GCM10010978_02030</name>
</gene>
<protein>
    <submittedName>
        <fullName evidence="1">TPR repeat-containing protein YsoA</fullName>
    </submittedName>
</protein>
<dbReference type="AlphaFoldDB" id="A0A8J2ZQD2"/>
<accession>A0A8J2ZQD2</accession>